<protein>
    <submittedName>
        <fullName evidence="1">Uncharacterized protein</fullName>
    </submittedName>
</protein>
<reference evidence="1 2" key="1">
    <citation type="submission" date="2018-09" db="EMBL/GenBank/DDBJ databases">
        <title>Characterization of the phylogenetic diversity of five novel species belonging to the genus Bifidobacterium.</title>
        <authorList>
            <person name="Lugli G.A."/>
            <person name="Duranti S."/>
            <person name="Milani C."/>
        </authorList>
    </citation>
    <scope>NUCLEOTIDE SEQUENCE [LARGE SCALE GENOMIC DNA]</scope>
    <source>
        <strain evidence="1 2">2020B</strain>
    </source>
</reference>
<proteinExistence type="predicted"/>
<evidence type="ECO:0000313" key="1">
    <source>
        <dbReference type="EMBL" id="RSX49761.1"/>
    </source>
</evidence>
<comment type="caution">
    <text evidence="1">The sequence shown here is derived from an EMBL/GenBank/DDBJ whole genome shotgun (WGS) entry which is preliminary data.</text>
</comment>
<dbReference type="RefSeq" id="WP_126031278.1">
    <property type="nucleotide sequence ID" value="NZ_QXGI01000001.1"/>
</dbReference>
<keyword evidence="2" id="KW-1185">Reference proteome</keyword>
<dbReference type="AlphaFoldDB" id="A0A430FA97"/>
<accession>A0A430FA97</accession>
<organism evidence="1 2">
    <name type="scientific">Bifidobacterium castoris</name>
    <dbReference type="NCBI Taxonomy" id="2306972"/>
    <lineage>
        <taxon>Bacteria</taxon>
        <taxon>Bacillati</taxon>
        <taxon>Actinomycetota</taxon>
        <taxon>Actinomycetes</taxon>
        <taxon>Bifidobacteriales</taxon>
        <taxon>Bifidobacteriaceae</taxon>
        <taxon>Bifidobacterium</taxon>
    </lineage>
</organism>
<sequence>MSEWVVDGADAMLVADTVDVLLALASETPERGARDRLLAAAVRILYGVRAAHPQTGKVTLADMRAALENRLSRLSEAQSLRLHGAVDADEKAAWEAMMALRPIGPAQALWAFRRIPPAPRWLPDEYWNL</sequence>
<evidence type="ECO:0000313" key="2">
    <source>
        <dbReference type="Proteomes" id="UP000288052"/>
    </source>
</evidence>
<dbReference type="Proteomes" id="UP000288052">
    <property type="component" value="Unassembled WGS sequence"/>
</dbReference>
<gene>
    <name evidence="1" type="ORF">D2E22_0222</name>
</gene>
<name>A0A430FA97_9BIFI</name>
<dbReference type="EMBL" id="QXGI01000001">
    <property type="protein sequence ID" value="RSX49761.1"/>
    <property type="molecule type" value="Genomic_DNA"/>
</dbReference>